<dbReference type="InParanoid" id="A0A6I9T708"/>
<dbReference type="FunCoup" id="A0A6I9T708">
    <property type="interactions" value="4"/>
</dbReference>
<dbReference type="PANTHER" id="PTHR43719:SF75">
    <property type="entry name" value="HISTIDINE KINASE CKI1"/>
    <property type="match status" value="1"/>
</dbReference>
<dbReference type="Gene3D" id="1.10.287.130">
    <property type="match status" value="1"/>
</dbReference>
<feature type="transmembrane region" description="Helical" evidence="6">
    <location>
        <begin position="330"/>
        <end position="356"/>
    </location>
</feature>
<dbReference type="RefSeq" id="XP_011079959.1">
    <property type="nucleotide sequence ID" value="XM_011081657.1"/>
</dbReference>
<keyword evidence="6" id="KW-0812">Transmembrane</keyword>
<dbReference type="InterPro" id="IPR004358">
    <property type="entry name" value="Sig_transdc_His_kin-like_C"/>
</dbReference>
<feature type="transmembrane region" description="Helical" evidence="6">
    <location>
        <begin position="297"/>
        <end position="318"/>
    </location>
</feature>
<dbReference type="GeneID" id="105163345"/>
<evidence type="ECO:0000256" key="2">
    <source>
        <dbReference type="ARBA" id="ARBA00012438"/>
    </source>
</evidence>
<dbReference type="SMART" id="SM00388">
    <property type="entry name" value="HisKA"/>
    <property type="match status" value="1"/>
</dbReference>
<dbReference type="CDD" id="cd17546">
    <property type="entry name" value="REC_hyHK_CKI1_RcsC-like"/>
    <property type="match status" value="1"/>
</dbReference>
<keyword evidence="3 4" id="KW-0597">Phosphoprotein</keyword>
<evidence type="ECO:0000313" key="11">
    <source>
        <dbReference type="RefSeq" id="XP_011079959.1"/>
    </source>
</evidence>
<dbReference type="SUPFAM" id="SSF52172">
    <property type="entry name" value="CheY-like"/>
    <property type="match status" value="1"/>
</dbReference>
<proteinExistence type="predicted"/>
<organism evidence="10 11">
    <name type="scientific">Sesamum indicum</name>
    <name type="common">Oriental sesame</name>
    <name type="synonym">Sesamum orientale</name>
    <dbReference type="NCBI Taxonomy" id="4182"/>
    <lineage>
        <taxon>Eukaryota</taxon>
        <taxon>Viridiplantae</taxon>
        <taxon>Streptophyta</taxon>
        <taxon>Embryophyta</taxon>
        <taxon>Tracheophyta</taxon>
        <taxon>Spermatophyta</taxon>
        <taxon>Magnoliopsida</taxon>
        <taxon>eudicotyledons</taxon>
        <taxon>Gunneridae</taxon>
        <taxon>Pentapetalae</taxon>
        <taxon>asterids</taxon>
        <taxon>lamiids</taxon>
        <taxon>Lamiales</taxon>
        <taxon>Pedaliaceae</taxon>
        <taxon>Sesamum</taxon>
    </lineage>
</organism>
<comment type="catalytic activity">
    <reaction evidence="1">
        <text>ATP + protein L-histidine = ADP + protein N-phospho-L-histidine.</text>
        <dbReference type="EC" id="2.7.13.3"/>
    </reaction>
</comment>
<dbReference type="GO" id="GO:0010087">
    <property type="term" value="P:phloem or xylem histogenesis"/>
    <property type="evidence" value="ECO:0007669"/>
    <property type="project" value="EnsemblPlants"/>
</dbReference>
<feature type="region of interest" description="Disordered" evidence="5">
    <location>
        <begin position="749"/>
        <end position="775"/>
    </location>
</feature>
<evidence type="ECO:0000256" key="5">
    <source>
        <dbReference type="SAM" id="MobiDB-lite"/>
    </source>
</evidence>
<accession>A0A6I9T708</accession>
<dbReference type="KEGG" id="sind:105163345"/>
<keyword evidence="11" id="KW-0808">Transferase</keyword>
<keyword evidence="7" id="KW-0732">Signal</keyword>
<dbReference type="InterPro" id="IPR036890">
    <property type="entry name" value="HATPase_C_sf"/>
</dbReference>
<reference evidence="11" key="1">
    <citation type="submission" date="2025-08" db="UniProtKB">
        <authorList>
            <consortium name="RefSeq"/>
        </authorList>
    </citation>
    <scope>IDENTIFICATION</scope>
</reference>
<dbReference type="InterPro" id="IPR003594">
    <property type="entry name" value="HATPase_dom"/>
</dbReference>
<dbReference type="Proteomes" id="UP000504604">
    <property type="component" value="Linkage group LG6"/>
</dbReference>
<sequence length="1068" mass="118488">MQMLVVLSLAGLLIPLWIKRVAGIENEVKFIANNINQELLSGVQRTAALFSPINASTINLARMLKSSLGKNDSRHHSKAESMVASTLFQALWTIPNLRQISYIGLDGFLFAYYTDQGDQPYALYSNSTFSSTQNDTKNYTWYIQPVNRDTGKLYGEAIKSAPSAVVNSSWFQEALKSTNGYASVGTGWANSQDLLLLSTAAIDGGSAASSGYSMKSLIDFLIGQTAFYNGSLYLATKDGNVLTQGIPNTRMILADNKVSFQLLGHDGDRDSAVGSITCQSHDAESIDTTLSIRGRKYVINCSPVEIAGLQLVYVLALPHNGLSSLIHKNIRLAFVLLMLMICGMVITTCTFVYMIVEAARREMYLCGALINQMEATQQSERKSMNKSLAFATASHDVRASLAGITGLIEICRSEVSKREPLQSELLTNLLQMEACTRDLLGILNSILDTSKIEAGKMQLEEEEFDIEQLLEDVVDLYHPVGMKKGVDVILDPYDGSITKCSHVRGDRGKLKQILSNLLSNAVKFTSEGHVTIRAWARKSSLENEILASNQENSMSCLCYLLFKSERAYTESEVVNTIQRDPNHMEFVFEVNDTGKGIPKEKQKSVFENYVQVKETTLGLEGTGLGLGIVQSLVRLMGGEIGIVDKEIGKRGTCFRFNVFFFSTCEPHASTHARTTDIEAISSDSFQHSGSIFRIHSPNTEWSQVILFTQSDKRSNILQSFMQRLGIKVHVVKKHEQLSPILKRIKQKLNLSHHSSSRKSEGSSRSDEHTSRASSTRFKEIPLSTLDGMDNILPSLKKPNVWGGTFAFILIVIDTSRGLFREISRAVAEFRMDLNDKCCCRVVWLDRPDMSNTNFQGVDEDKLPASDLVIKKPFHGSRLYETIRLLPEFGGMPPRTGESSHTVGKFNVRNINTLEASTSYVVGNRKPLMGKKILVADDDLIGRKIAEHVVSQLGANIVSCENGEEAWRLVCRNLINDGTNGAGVSKLSIPFDCILMDCQMPMMDGVEATRRIREVEKRYGVHTPIIALTAHDKGEEMKKMIEVGVDDYVTKPLNRDNFLKAISQLIIKT</sequence>
<feature type="domain" description="Response regulatory" evidence="9">
    <location>
        <begin position="931"/>
        <end position="1065"/>
    </location>
</feature>
<dbReference type="Gramene" id="SIN_1012613.t">
    <property type="protein sequence ID" value="SIN_1012613.t"/>
    <property type="gene ID" value="SIN_1012613"/>
</dbReference>
<evidence type="ECO:0000256" key="7">
    <source>
        <dbReference type="SAM" id="SignalP"/>
    </source>
</evidence>
<dbReference type="InterPro" id="IPR011006">
    <property type="entry name" value="CheY-like_superfamily"/>
</dbReference>
<dbReference type="GO" id="GO:0005886">
    <property type="term" value="C:plasma membrane"/>
    <property type="evidence" value="ECO:0007669"/>
    <property type="project" value="EnsemblPlants"/>
</dbReference>
<dbReference type="GO" id="GO:0042803">
    <property type="term" value="F:protein homodimerization activity"/>
    <property type="evidence" value="ECO:0007669"/>
    <property type="project" value="EnsemblPlants"/>
</dbReference>
<evidence type="ECO:0000313" key="10">
    <source>
        <dbReference type="Proteomes" id="UP000504604"/>
    </source>
</evidence>
<dbReference type="SUPFAM" id="SSF55874">
    <property type="entry name" value="ATPase domain of HSP90 chaperone/DNA topoisomerase II/histidine kinase"/>
    <property type="match status" value="1"/>
</dbReference>
<feature type="signal peptide" evidence="7">
    <location>
        <begin position="1"/>
        <end position="23"/>
    </location>
</feature>
<feature type="compositionally biased region" description="Basic and acidic residues" evidence="5">
    <location>
        <begin position="757"/>
        <end position="770"/>
    </location>
</feature>
<dbReference type="GO" id="GO:0080117">
    <property type="term" value="P:secondary growth"/>
    <property type="evidence" value="ECO:0007669"/>
    <property type="project" value="EnsemblPlants"/>
</dbReference>
<keyword evidence="6" id="KW-0472">Membrane</keyword>
<dbReference type="Pfam" id="PF00512">
    <property type="entry name" value="HisKA"/>
    <property type="match status" value="1"/>
</dbReference>
<dbReference type="PROSITE" id="PS50109">
    <property type="entry name" value="HIS_KIN"/>
    <property type="match status" value="1"/>
</dbReference>
<dbReference type="Gene3D" id="3.30.565.10">
    <property type="entry name" value="Histidine kinase-like ATPase, C-terminal domain"/>
    <property type="match status" value="1"/>
</dbReference>
<evidence type="ECO:0000259" key="8">
    <source>
        <dbReference type="PROSITE" id="PS50109"/>
    </source>
</evidence>
<dbReference type="PRINTS" id="PR00344">
    <property type="entry name" value="BCTRLSENSOR"/>
</dbReference>
<dbReference type="GO" id="GO:0000155">
    <property type="term" value="F:phosphorelay sensor kinase activity"/>
    <property type="evidence" value="ECO:0007669"/>
    <property type="project" value="InterPro"/>
</dbReference>
<dbReference type="CDD" id="cd00082">
    <property type="entry name" value="HisKA"/>
    <property type="match status" value="1"/>
</dbReference>
<dbReference type="GO" id="GO:0009553">
    <property type="term" value="P:embryo sac development"/>
    <property type="evidence" value="ECO:0007669"/>
    <property type="project" value="EnsemblPlants"/>
</dbReference>
<gene>
    <name evidence="11" type="primary">LOC105163345</name>
</gene>
<keyword evidence="6" id="KW-1133">Transmembrane helix</keyword>
<evidence type="ECO:0000256" key="1">
    <source>
        <dbReference type="ARBA" id="ARBA00000085"/>
    </source>
</evidence>
<dbReference type="AlphaFoldDB" id="A0A6I9T708"/>
<keyword evidence="10" id="KW-1185">Reference proteome</keyword>
<feature type="modified residue" description="4-aspartylphosphate" evidence="4">
    <location>
        <position position="996"/>
    </location>
</feature>
<feature type="domain" description="Histidine kinase" evidence="8">
    <location>
        <begin position="392"/>
        <end position="662"/>
    </location>
</feature>
<name>A0A6I9T708_SESIN</name>
<dbReference type="EC" id="2.7.13.3" evidence="2"/>
<evidence type="ECO:0000259" key="9">
    <source>
        <dbReference type="PROSITE" id="PS50110"/>
    </source>
</evidence>
<evidence type="ECO:0000256" key="4">
    <source>
        <dbReference type="PROSITE-ProRule" id="PRU00169"/>
    </source>
</evidence>
<dbReference type="Pfam" id="PF00072">
    <property type="entry name" value="Response_reg"/>
    <property type="match status" value="1"/>
</dbReference>
<protein>
    <recommendedName>
        <fullName evidence="2">histidine kinase</fullName>
        <ecNumber evidence="2">2.7.13.3</ecNumber>
    </recommendedName>
</protein>
<dbReference type="InterPro" id="IPR003661">
    <property type="entry name" value="HisK_dim/P_dom"/>
</dbReference>
<dbReference type="InterPro" id="IPR005467">
    <property type="entry name" value="His_kinase_dom"/>
</dbReference>
<dbReference type="SUPFAM" id="SSF47384">
    <property type="entry name" value="Homodimeric domain of signal transducing histidine kinase"/>
    <property type="match status" value="1"/>
</dbReference>
<dbReference type="InterPro" id="IPR036097">
    <property type="entry name" value="HisK_dim/P_sf"/>
</dbReference>
<dbReference type="InterPro" id="IPR050956">
    <property type="entry name" value="2C_system_His_kinase"/>
</dbReference>
<dbReference type="SMART" id="SM00448">
    <property type="entry name" value="REC"/>
    <property type="match status" value="1"/>
</dbReference>
<keyword evidence="11" id="KW-0418">Kinase</keyword>
<dbReference type="PANTHER" id="PTHR43719">
    <property type="entry name" value="TWO-COMPONENT HISTIDINE KINASE"/>
    <property type="match status" value="1"/>
</dbReference>
<dbReference type="Gene3D" id="3.40.50.2300">
    <property type="match status" value="1"/>
</dbReference>
<dbReference type="InterPro" id="IPR001789">
    <property type="entry name" value="Sig_transdc_resp-reg_receiver"/>
</dbReference>
<dbReference type="SMART" id="SM00387">
    <property type="entry name" value="HATPase_c"/>
    <property type="match status" value="1"/>
</dbReference>
<dbReference type="Pfam" id="PF02518">
    <property type="entry name" value="HATPase_c"/>
    <property type="match status" value="1"/>
</dbReference>
<dbReference type="OrthoDB" id="60033at2759"/>
<feature type="chain" id="PRO_5026898110" description="histidine kinase" evidence="7">
    <location>
        <begin position="24"/>
        <end position="1068"/>
    </location>
</feature>
<evidence type="ECO:0000256" key="6">
    <source>
        <dbReference type="SAM" id="Phobius"/>
    </source>
</evidence>
<evidence type="ECO:0000256" key="3">
    <source>
        <dbReference type="ARBA" id="ARBA00022553"/>
    </source>
</evidence>
<dbReference type="PROSITE" id="PS50110">
    <property type="entry name" value="RESPONSE_REGULATORY"/>
    <property type="match status" value="1"/>
</dbReference>